<dbReference type="PANTHER" id="PTHR21090:SF5">
    <property type="entry name" value="PENTAFUNCTIONAL AROM POLYPEPTIDE"/>
    <property type="match status" value="1"/>
</dbReference>
<evidence type="ECO:0000256" key="1">
    <source>
        <dbReference type="ARBA" id="ARBA00022679"/>
    </source>
</evidence>
<dbReference type="InterPro" id="IPR013792">
    <property type="entry name" value="RNA3'P_cycl/enolpyr_Trfase_a/b"/>
</dbReference>
<evidence type="ECO:0000256" key="2">
    <source>
        <dbReference type="SAM" id="MobiDB-lite"/>
    </source>
</evidence>
<keyword evidence="5" id="KW-1185">Reference proteome</keyword>
<dbReference type="PANTHER" id="PTHR21090">
    <property type="entry name" value="AROM/DEHYDROQUINATE SYNTHASE"/>
    <property type="match status" value="1"/>
</dbReference>
<dbReference type="EMBL" id="WIUZ02000002">
    <property type="protein sequence ID" value="KAF9791007.1"/>
    <property type="molecule type" value="Genomic_DNA"/>
</dbReference>
<dbReference type="AlphaFoldDB" id="A0A9P6HNW3"/>
<dbReference type="OrthoDB" id="3066231at2759"/>
<protein>
    <recommendedName>
        <fullName evidence="3">Enolpyruvate transferase domain-containing protein</fullName>
    </recommendedName>
</protein>
<evidence type="ECO:0000313" key="5">
    <source>
        <dbReference type="Proteomes" id="UP000736335"/>
    </source>
</evidence>
<comment type="caution">
    <text evidence="4">The sequence shown here is derived from an EMBL/GenBank/DDBJ whole genome shotgun (WGS) entry which is preliminary data.</text>
</comment>
<dbReference type="GO" id="GO:0009423">
    <property type="term" value="P:chorismate biosynthetic process"/>
    <property type="evidence" value="ECO:0007669"/>
    <property type="project" value="TreeGrafter"/>
</dbReference>
<reference evidence="4" key="1">
    <citation type="journal article" date="2020" name="Nat. Commun.">
        <title>Large-scale genome sequencing of mycorrhizal fungi provides insights into the early evolution of symbiotic traits.</title>
        <authorList>
            <person name="Miyauchi S."/>
            <person name="Kiss E."/>
            <person name="Kuo A."/>
            <person name="Drula E."/>
            <person name="Kohler A."/>
            <person name="Sanchez-Garcia M."/>
            <person name="Morin E."/>
            <person name="Andreopoulos B."/>
            <person name="Barry K.W."/>
            <person name="Bonito G."/>
            <person name="Buee M."/>
            <person name="Carver A."/>
            <person name="Chen C."/>
            <person name="Cichocki N."/>
            <person name="Clum A."/>
            <person name="Culley D."/>
            <person name="Crous P.W."/>
            <person name="Fauchery L."/>
            <person name="Girlanda M."/>
            <person name="Hayes R.D."/>
            <person name="Keri Z."/>
            <person name="LaButti K."/>
            <person name="Lipzen A."/>
            <person name="Lombard V."/>
            <person name="Magnuson J."/>
            <person name="Maillard F."/>
            <person name="Murat C."/>
            <person name="Nolan M."/>
            <person name="Ohm R.A."/>
            <person name="Pangilinan J."/>
            <person name="Pereira M.F."/>
            <person name="Perotto S."/>
            <person name="Peter M."/>
            <person name="Pfister S."/>
            <person name="Riley R."/>
            <person name="Sitrit Y."/>
            <person name="Stielow J.B."/>
            <person name="Szollosi G."/>
            <person name="Zifcakova L."/>
            <person name="Stursova M."/>
            <person name="Spatafora J.W."/>
            <person name="Tedersoo L."/>
            <person name="Vaario L.M."/>
            <person name="Yamada A."/>
            <person name="Yan M."/>
            <person name="Wang P."/>
            <person name="Xu J."/>
            <person name="Bruns T."/>
            <person name="Baldrian P."/>
            <person name="Vilgalys R."/>
            <person name="Dunand C."/>
            <person name="Henrissat B."/>
            <person name="Grigoriev I.V."/>
            <person name="Hibbett D."/>
            <person name="Nagy L.G."/>
            <person name="Martin F.M."/>
        </authorList>
    </citation>
    <scope>NUCLEOTIDE SEQUENCE</scope>
    <source>
        <strain evidence="4">UH-Tt-Lm1</strain>
    </source>
</reference>
<dbReference type="Pfam" id="PF00275">
    <property type="entry name" value="EPSP_synthase"/>
    <property type="match status" value="1"/>
</dbReference>
<keyword evidence="1" id="KW-0808">Transferase</keyword>
<dbReference type="SUPFAM" id="SSF56796">
    <property type="entry name" value="Dehydroquinate synthase-like"/>
    <property type="match status" value="1"/>
</dbReference>
<dbReference type="SUPFAM" id="SSF55205">
    <property type="entry name" value="EPT/RTPC-like"/>
    <property type="match status" value="1"/>
</dbReference>
<dbReference type="InterPro" id="IPR001986">
    <property type="entry name" value="Enolpyruvate_Tfrase_dom"/>
</dbReference>
<reference evidence="4" key="2">
    <citation type="submission" date="2020-11" db="EMBL/GenBank/DDBJ databases">
        <authorList>
            <consortium name="DOE Joint Genome Institute"/>
            <person name="Kuo A."/>
            <person name="Miyauchi S."/>
            <person name="Kiss E."/>
            <person name="Drula E."/>
            <person name="Kohler A."/>
            <person name="Sanchez-Garcia M."/>
            <person name="Andreopoulos B."/>
            <person name="Barry K.W."/>
            <person name="Bonito G."/>
            <person name="Buee M."/>
            <person name="Carver A."/>
            <person name="Chen C."/>
            <person name="Cichocki N."/>
            <person name="Clum A."/>
            <person name="Culley D."/>
            <person name="Crous P.W."/>
            <person name="Fauchery L."/>
            <person name="Girlanda M."/>
            <person name="Hayes R."/>
            <person name="Keri Z."/>
            <person name="Labutti K."/>
            <person name="Lipzen A."/>
            <person name="Lombard V."/>
            <person name="Magnuson J."/>
            <person name="Maillard F."/>
            <person name="Morin E."/>
            <person name="Murat C."/>
            <person name="Nolan M."/>
            <person name="Ohm R."/>
            <person name="Pangilinan J."/>
            <person name="Pereira M."/>
            <person name="Perotto S."/>
            <person name="Peter M."/>
            <person name="Riley R."/>
            <person name="Sitrit Y."/>
            <person name="Stielow B."/>
            <person name="Szollosi G."/>
            <person name="Zifcakova L."/>
            <person name="Stursova M."/>
            <person name="Spatafora J.W."/>
            <person name="Tedersoo L."/>
            <person name="Vaario L.-M."/>
            <person name="Yamada A."/>
            <person name="Yan M."/>
            <person name="Wang P."/>
            <person name="Xu J."/>
            <person name="Bruns T."/>
            <person name="Baldrian P."/>
            <person name="Vilgalys R."/>
            <person name="Henrissat B."/>
            <person name="Grigoriev I.V."/>
            <person name="Hibbett D."/>
            <person name="Nagy L.G."/>
            <person name="Martin F.M."/>
        </authorList>
    </citation>
    <scope>NUCLEOTIDE SEQUENCE</scope>
    <source>
        <strain evidence="4">UH-Tt-Lm1</strain>
    </source>
</reference>
<dbReference type="GO" id="GO:0003866">
    <property type="term" value="F:3-phosphoshikimate 1-carboxyvinyltransferase activity"/>
    <property type="evidence" value="ECO:0007669"/>
    <property type="project" value="TreeGrafter"/>
</dbReference>
<dbReference type="Proteomes" id="UP000736335">
    <property type="component" value="Unassembled WGS sequence"/>
</dbReference>
<sequence length="302" mass="32619">MDLGTGCNLQQFYFEFIDSSAVISAAPLLRFSSAIPSRGWVPTAFVQSSATATLTSTLWIAVSPAPRPTPRNTPPQSTATNPSTPSLSSRGNRGWRFEHGAFWQPEYIFIDAAFLETLPTREFSNGMAEVVKVIIGSIAKTPSEACKVIPGIPAHDPVRMATLGSKSISNRALLLAALASVSAAVAIGLPLGAERTSEEYHEESRMNPIFLFVEPQLKLPSTAKLGVEIKELDDGLEVYGKPISELKTGVSVHCYDDHRVAMACSVLGTAIKETVLEEKFHPCRPNPLDAVAIVSRKPRLAF</sequence>
<feature type="compositionally biased region" description="Polar residues" evidence="2">
    <location>
        <begin position="76"/>
        <end position="91"/>
    </location>
</feature>
<proteinExistence type="predicted"/>
<name>A0A9P6HNW3_9AGAM</name>
<evidence type="ECO:0000259" key="3">
    <source>
        <dbReference type="Pfam" id="PF00275"/>
    </source>
</evidence>
<evidence type="ECO:0000313" key="4">
    <source>
        <dbReference type="EMBL" id="KAF9791007.1"/>
    </source>
</evidence>
<dbReference type="InterPro" id="IPR036968">
    <property type="entry name" value="Enolpyruvate_Tfrase_sf"/>
</dbReference>
<accession>A0A9P6HNW3</accession>
<organism evidence="4 5">
    <name type="scientific">Thelephora terrestris</name>
    <dbReference type="NCBI Taxonomy" id="56493"/>
    <lineage>
        <taxon>Eukaryota</taxon>
        <taxon>Fungi</taxon>
        <taxon>Dikarya</taxon>
        <taxon>Basidiomycota</taxon>
        <taxon>Agaricomycotina</taxon>
        <taxon>Agaricomycetes</taxon>
        <taxon>Thelephorales</taxon>
        <taxon>Thelephoraceae</taxon>
        <taxon>Thelephora</taxon>
    </lineage>
</organism>
<gene>
    <name evidence="4" type="ORF">BJ322DRAFT_1170955</name>
</gene>
<feature type="domain" description="Enolpyruvate transferase" evidence="3">
    <location>
        <begin position="223"/>
        <end position="275"/>
    </location>
</feature>
<dbReference type="Gene3D" id="3.65.10.10">
    <property type="entry name" value="Enolpyruvate transferase domain"/>
    <property type="match status" value="1"/>
</dbReference>
<feature type="region of interest" description="Disordered" evidence="2">
    <location>
        <begin position="64"/>
        <end position="92"/>
    </location>
</feature>